<dbReference type="Proteomes" id="UP000230407">
    <property type="component" value="Unassembled WGS sequence"/>
</dbReference>
<gene>
    <name evidence="3" type="ORF">CUT44_17200</name>
</gene>
<dbReference type="EMBL" id="PGGW01000058">
    <property type="protein sequence ID" value="PJE96274.1"/>
    <property type="molecule type" value="Genomic_DNA"/>
</dbReference>
<reference evidence="3 4" key="1">
    <citation type="submission" date="2017-11" db="EMBL/GenBank/DDBJ databases">
        <title>Streptomyces carmine sp. nov., a novel actinomycete isolated from Sophora alopecuroides in Xinjiang, China.</title>
        <authorList>
            <person name="Wang Y."/>
            <person name="Luo X."/>
            <person name="Wan C."/>
            <person name="Zhang L."/>
        </authorList>
    </citation>
    <scope>NUCLEOTIDE SEQUENCE [LARGE SCALE GENOMIC DNA]</scope>
    <source>
        <strain evidence="3 4">TRM SA0054</strain>
    </source>
</reference>
<evidence type="ECO:0000256" key="1">
    <source>
        <dbReference type="SAM" id="MobiDB-lite"/>
    </source>
</evidence>
<evidence type="ECO:0000256" key="2">
    <source>
        <dbReference type="SAM" id="Phobius"/>
    </source>
</evidence>
<evidence type="ECO:0000313" key="3">
    <source>
        <dbReference type="EMBL" id="PJE96274.1"/>
    </source>
</evidence>
<organism evidence="3 4">
    <name type="scientific">Streptomyces carminius</name>
    <dbReference type="NCBI Taxonomy" id="2665496"/>
    <lineage>
        <taxon>Bacteria</taxon>
        <taxon>Bacillati</taxon>
        <taxon>Actinomycetota</taxon>
        <taxon>Actinomycetes</taxon>
        <taxon>Kitasatosporales</taxon>
        <taxon>Streptomycetaceae</taxon>
        <taxon>Streptomyces</taxon>
    </lineage>
</organism>
<dbReference type="AlphaFoldDB" id="A0A2M8LWD7"/>
<feature type="compositionally biased region" description="Basic residues" evidence="1">
    <location>
        <begin position="165"/>
        <end position="174"/>
    </location>
</feature>
<dbReference type="RefSeq" id="WP_100202769.1">
    <property type="nucleotide sequence ID" value="NZ_PGGW01000058.1"/>
</dbReference>
<feature type="region of interest" description="Disordered" evidence="1">
    <location>
        <begin position="132"/>
        <end position="174"/>
    </location>
</feature>
<feature type="compositionally biased region" description="Basic and acidic residues" evidence="1">
    <location>
        <begin position="132"/>
        <end position="149"/>
    </location>
</feature>
<protein>
    <recommendedName>
        <fullName evidence="5">EamA/RhaT family transporter</fullName>
    </recommendedName>
</protein>
<keyword evidence="2" id="KW-0472">Membrane</keyword>
<keyword evidence="2" id="KW-0812">Transmembrane</keyword>
<keyword evidence="2" id="KW-1133">Transmembrane helix</keyword>
<name>A0A2M8LWD7_9ACTN</name>
<evidence type="ECO:0008006" key="5">
    <source>
        <dbReference type="Google" id="ProtNLM"/>
    </source>
</evidence>
<evidence type="ECO:0000313" key="4">
    <source>
        <dbReference type="Proteomes" id="UP000230407"/>
    </source>
</evidence>
<sequence>MSEMRERPEPEPIRFYGTTWVDHSGGYHVRRIALALGALVLAAAGAWVLRLAYEGSTLTEGGSVLGTLLVVAFALSCSMAFSRTLTNYTRDPADPAVRDRPDVSMRSIKVVGFLGVLLAYALRSLVEAPGEKPRRAEYDRAVERYERRSASRAARRGNPAARRGSAPRRSGRRR</sequence>
<proteinExistence type="predicted"/>
<feature type="transmembrane region" description="Helical" evidence="2">
    <location>
        <begin position="65"/>
        <end position="86"/>
    </location>
</feature>
<comment type="caution">
    <text evidence="3">The sequence shown here is derived from an EMBL/GenBank/DDBJ whole genome shotgun (WGS) entry which is preliminary data.</text>
</comment>
<accession>A0A2M8LWD7</accession>
<feature type="transmembrane region" description="Helical" evidence="2">
    <location>
        <begin position="32"/>
        <end position="53"/>
    </location>
</feature>
<keyword evidence="4" id="KW-1185">Reference proteome</keyword>